<evidence type="ECO:0000256" key="1">
    <source>
        <dbReference type="ARBA" id="ARBA00004574"/>
    </source>
</evidence>
<dbReference type="GO" id="GO:0010521">
    <property type="term" value="F:telomerase inhibitor activity"/>
    <property type="evidence" value="ECO:0007669"/>
    <property type="project" value="TreeGrafter"/>
</dbReference>
<dbReference type="GO" id="GO:0000783">
    <property type="term" value="C:nuclear telomere cap complex"/>
    <property type="evidence" value="ECO:0007669"/>
    <property type="project" value="TreeGrafter"/>
</dbReference>
<dbReference type="AlphaFoldDB" id="A0A8S1ISK6"/>
<dbReference type="GO" id="GO:0032210">
    <property type="term" value="P:regulation of telomere maintenance via telomerase"/>
    <property type="evidence" value="ECO:0007669"/>
    <property type="project" value="TreeGrafter"/>
</dbReference>
<comment type="subcellular location">
    <subcellularLocation>
        <location evidence="1">Chromosome</location>
        <location evidence="1">Telomere</location>
    </subcellularLocation>
</comment>
<reference evidence="7" key="1">
    <citation type="submission" date="2020-12" db="EMBL/GenBank/DDBJ databases">
        <authorList>
            <person name="Iha C."/>
        </authorList>
    </citation>
    <scope>NUCLEOTIDE SEQUENCE</scope>
</reference>
<dbReference type="CDD" id="cd04497">
    <property type="entry name" value="hPOT1_OB1_like"/>
    <property type="match status" value="1"/>
</dbReference>
<gene>
    <name evidence="7" type="ORF">OSTQU699_LOCUS1889</name>
</gene>
<dbReference type="EMBL" id="CAJHUC010000493">
    <property type="protein sequence ID" value="CAD7696528.1"/>
    <property type="molecule type" value="Genomic_DNA"/>
</dbReference>
<accession>A0A8S1ISK6</accession>
<dbReference type="SMART" id="SM00976">
    <property type="entry name" value="Telo_bind"/>
    <property type="match status" value="1"/>
</dbReference>
<protein>
    <recommendedName>
        <fullName evidence="6">Telomeric single stranded DNA binding POT1/Cdc13 domain-containing protein</fullName>
    </recommendedName>
</protein>
<dbReference type="PANTHER" id="PTHR14513:SF0">
    <property type="entry name" value="PROTECTION OF TELOMERES PROTEIN 1"/>
    <property type="match status" value="1"/>
</dbReference>
<evidence type="ECO:0000256" key="4">
    <source>
        <dbReference type="ARBA" id="ARBA00023125"/>
    </source>
</evidence>
<dbReference type="SUPFAM" id="SSF50249">
    <property type="entry name" value="Nucleic acid-binding proteins"/>
    <property type="match status" value="1"/>
</dbReference>
<keyword evidence="4" id="KW-0238">DNA-binding</keyword>
<dbReference type="InterPro" id="IPR012340">
    <property type="entry name" value="NA-bd_OB-fold"/>
</dbReference>
<evidence type="ECO:0000256" key="5">
    <source>
        <dbReference type="SAM" id="MobiDB-lite"/>
    </source>
</evidence>
<dbReference type="OrthoDB" id="2186770at2759"/>
<sequence length="545" mass="58436">MAQPAYQYLDLAQATAVPRRVVNIFAVVVAFTPPKDTQGTDMCCQLRVLDPSIDPDDGGGDMDDSDPGVTLVAFCADQARLPVPRRLGDVIRLHRAKSQQFEGHPQLMGKVGKGLEFCLYDGRIGDTLAPYAMSSASHTPDADAELGLIRALRRFAAKKVPGVEMARARYGKMIRGLHPGLGGAGYLECKVVLVEGSERNEVIWVWDGTDAKPLPFVDAGVGTGEGGEEGNGNLEGDGHQGTNGGSMNGCREVAAAGQGMGVGRKRGRGSMGAGGSGPGSGAQVEESARKRVALSWQVHKNMPELGTLLPVHVAVRPEVGLPLVGQMVKFKKLEVVSARGQLAAVFNEASGWVYCRTNPQLLHQYADREEGDKQSEWVPERTRLAGTTTRVDLPLSPLRNVLRSLADGQQASFRCVVRCLQFRPRDPLAICRNLRSYEAGPSNRDDSAAFEPSWTFAFGLHLEDPTGEVDGLVYGPHGVEFFGEGPGDLGGNPSLRGHVVGVLERLCGGNQYGAVWLECCLETHCIDSKPFVLIRDTTVVDTGPS</sequence>
<dbReference type="GO" id="GO:0098505">
    <property type="term" value="F:G-rich strand telomeric DNA binding"/>
    <property type="evidence" value="ECO:0007669"/>
    <property type="project" value="TreeGrafter"/>
</dbReference>
<feature type="compositionally biased region" description="Gly residues" evidence="5">
    <location>
        <begin position="269"/>
        <end position="280"/>
    </location>
</feature>
<dbReference type="GO" id="GO:0016233">
    <property type="term" value="P:telomere capping"/>
    <property type="evidence" value="ECO:0007669"/>
    <property type="project" value="TreeGrafter"/>
</dbReference>
<organism evidence="7 8">
    <name type="scientific">Ostreobium quekettii</name>
    <dbReference type="NCBI Taxonomy" id="121088"/>
    <lineage>
        <taxon>Eukaryota</taxon>
        <taxon>Viridiplantae</taxon>
        <taxon>Chlorophyta</taxon>
        <taxon>core chlorophytes</taxon>
        <taxon>Ulvophyceae</taxon>
        <taxon>TCBD clade</taxon>
        <taxon>Bryopsidales</taxon>
        <taxon>Ostreobineae</taxon>
        <taxon>Ostreobiaceae</taxon>
        <taxon>Ostreobium</taxon>
    </lineage>
</organism>
<feature type="domain" description="Telomeric single stranded DNA binding POT1/Cdc13" evidence="6">
    <location>
        <begin position="8"/>
        <end position="155"/>
    </location>
</feature>
<feature type="compositionally biased region" description="Gly residues" evidence="5">
    <location>
        <begin position="222"/>
        <end position="247"/>
    </location>
</feature>
<keyword evidence="8" id="KW-1185">Reference proteome</keyword>
<comment type="caution">
    <text evidence="7">The sequence shown here is derived from an EMBL/GenBank/DDBJ whole genome shotgun (WGS) entry which is preliminary data.</text>
</comment>
<dbReference type="InterPro" id="IPR011564">
    <property type="entry name" value="Telomer_end-bd_POT1/Cdc13"/>
</dbReference>
<dbReference type="Proteomes" id="UP000708148">
    <property type="component" value="Unassembled WGS sequence"/>
</dbReference>
<feature type="region of interest" description="Disordered" evidence="5">
    <location>
        <begin position="222"/>
        <end position="286"/>
    </location>
</feature>
<dbReference type="InterPro" id="IPR028389">
    <property type="entry name" value="POT1"/>
</dbReference>
<dbReference type="PANTHER" id="PTHR14513">
    <property type="entry name" value="PROTECTION OF TELOMERES 1"/>
    <property type="match status" value="1"/>
</dbReference>
<dbReference type="Gene3D" id="2.40.50.140">
    <property type="entry name" value="Nucleic acid-binding proteins"/>
    <property type="match status" value="1"/>
</dbReference>
<evidence type="ECO:0000259" key="6">
    <source>
        <dbReference type="SMART" id="SM00976"/>
    </source>
</evidence>
<proteinExistence type="predicted"/>
<keyword evidence="3" id="KW-0779">Telomere</keyword>
<evidence type="ECO:0000313" key="8">
    <source>
        <dbReference type="Proteomes" id="UP000708148"/>
    </source>
</evidence>
<keyword evidence="2" id="KW-0158">Chromosome</keyword>
<name>A0A8S1ISK6_9CHLO</name>
<evidence type="ECO:0000313" key="7">
    <source>
        <dbReference type="EMBL" id="CAD7696528.1"/>
    </source>
</evidence>
<dbReference type="Pfam" id="PF02765">
    <property type="entry name" value="POT1"/>
    <property type="match status" value="1"/>
</dbReference>
<evidence type="ECO:0000256" key="3">
    <source>
        <dbReference type="ARBA" id="ARBA00022895"/>
    </source>
</evidence>
<evidence type="ECO:0000256" key="2">
    <source>
        <dbReference type="ARBA" id="ARBA00022454"/>
    </source>
</evidence>